<evidence type="ECO:0000256" key="1">
    <source>
        <dbReference type="SAM" id="Phobius"/>
    </source>
</evidence>
<keyword evidence="1" id="KW-1133">Transmembrane helix</keyword>
<name>A0ABT5K3U4_9BURK</name>
<gene>
    <name evidence="2" type="ORF">OIK44_18380</name>
</gene>
<accession>A0ABT5K3U4</accession>
<protein>
    <recommendedName>
        <fullName evidence="4">Zinc-ribbon 15 domain-containing protein</fullName>
    </recommendedName>
</protein>
<feature type="transmembrane region" description="Helical" evidence="1">
    <location>
        <begin position="76"/>
        <end position="93"/>
    </location>
</feature>
<keyword evidence="1" id="KW-0812">Transmembrane</keyword>
<reference evidence="2 3" key="1">
    <citation type="submission" date="2022-10" db="EMBL/GenBank/DDBJ databases">
        <title>Janthinobacterium sp. hw3 Genome sequencing.</title>
        <authorList>
            <person name="Park S."/>
        </authorList>
    </citation>
    <scope>NUCLEOTIDE SEQUENCE [LARGE SCALE GENOMIC DNA]</scope>
    <source>
        <strain evidence="3">hw3</strain>
    </source>
</reference>
<proteinExistence type="predicted"/>
<comment type="caution">
    <text evidence="2">The sequence shown here is derived from an EMBL/GenBank/DDBJ whole genome shotgun (WGS) entry which is preliminary data.</text>
</comment>
<keyword evidence="3" id="KW-1185">Reference proteome</keyword>
<dbReference type="EMBL" id="JAQQXR010000007">
    <property type="protein sequence ID" value="MDC8759554.1"/>
    <property type="molecule type" value="Genomic_DNA"/>
</dbReference>
<organism evidence="2 3">
    <name type="scientific">Janthinobacterium fluminis</name>
    <dbReference type="NCBI Taxonomy" id="2987524"/>
    <lineage>
        <taxon>Bacteria</taxon>
        <taxon>Pseudomonadati</taxon>
        <taxon>Pseudomonadota</taxon>
        <taxon>Betaproteobacteria</taxon>
        <taxon>Burkholderiales</taxon>
        <taxon>Oxalobacteraceae</taxon>
        <taxon>Janthinobacterium</taxon>
    </lineage>
</organism>
<evidence type="ECO:0000313" key="3">
    <source>
        <dbReference type="Proteomes" id="UP001221208"/>
    </source>
</evidence>
<sequence length="98" mass="11498">MDLGQVDTRACPSCEKERPFNLLLQYKYRHVYYFRWVSKRVYHVACSVCNRGAQVDTKETQAKLEKDPIPFMTRRGWMFLAAPFAAVFLYAFLQPLLG</sequence>
<evidence type="ECO:0008006" key="4">
    <source>
        <dbReference type="Google" id="ProtNLM"/>
    </source>
</evidence>
<evidence type="ECO:0000313" key="2">
    <source>
        <dbReference type="EMBL" id="MDC8759554.1"/>
    </source>
</evidence>
<keyword evidence="1" id="KW-0472">Membrane</keyword>
<dbReference type="Proteomes" id="UP001221208">
    <property type="component" value="Unassembled WGS sequence"/>
</dbReference>